<comment type="caution">
    <text evidence="8">Lacks conserved residue(s) required for the propagation of feature annotation.</text>
</comment>
<feature type="domain" description="WSC" evidence="10">
    <location>
        <begin position="399"/>
        <end position="490"/>
    </location>
</feature>
<evidence type="ECO:0000256" key="6">
    <source>
        <dbReference type="ARBA" id="ARBA00023136"/>
    </source>
</evidence>
<dbReference type="GO" id="GO:0008061">
    <property type="term" value="F:chitin binding"/>
    <property type="evidence" value="ECO:0007669"/>
    <property type="project" value="UniProtKB-UniRule"/>
</dbReference>
<feature type="disulfide bond" evidence="8">
    <location>
        <begin position="903"/>
        <end position="918"/>
    </location>
</feature>
<comment type="caution">
    <text evidence="12">The sequence shown here is derived from an EMBL/GenBank/DDBJ whole genome shotgun (WGS) entry which is preliminary data.</text>
</comment>
<dbReference type="PANTHER" id="PTHR24269">
    <property type="entry name" value="KREMEN PROTEIN"/>
    <property type="match status" value="1"/>
</dbReference>
<feature type="domain" description="Chitin-binding type-1" evidence="9">
    <location>
        <begin position="951"/>
        <end position="998"/>
    </location>
</feature>
<keyword evidence="5" id="KW-1133">Transmembrane helix</keyword>
<dbReference type="EMBL" id="JAUEDM010000002">
    <property type="protein sequence ID" value="KAK3325106.1"/>
    <property type="molecule type" value="Genomic_DNA"/>
</dbReference>
<evidence type="ECO:0000256" key="4">
    <source>
        <dbReference type="ARBA" id="ARBA00022729"/>
    </source>
</evidence>
<dbReference type="InterPro" id="IPR036779">
    <property type="entry name" value="LysM_dom_sf"/>
</dbReference>
<dbReference type="SUPFAM" id="SSF57016">
    <property type="entry name" value="Plant lectins/antimicrobial peptides"/>
    <property type="match status" value="2"/>
</dbReference>
<feature type="domain" description="LysM" evidence="11">
    <location>
        <begin position="790"/>
        <end position="836"/>
    </location>
</feature>
<protein>
    <submittedName>
        <fullName evidence="12">WSC domain-containing protein</fullName>
    </submittedName>
</protein>
<dbReference type="SMART" id="SM00321">
    <property type="entry name" value="WSC"/>
    <property type="match status" value="3"/>
</dbReference>
<dbReference type="SMART" id="SM00257">
    <property type="entry name" value="LysM"/>
    <property type="match status" value="1"/>
</dbReference>
<evidence type="ECO:0000259" key="9">
    <source>
        <dbReference type="PROSITE" id="PS50941"/>
    </source>
</evidence>
<feature type="disulfide bond" evidence="8">
    <location>
        <begin position="868"/>
        <end position="882"/>
    </location>
</feature>
<keyword evidence="2 8" id="KW-0147">Chitin-binding</keyword>
<reference evidence="12" key="1">
    <citation type="journal article" date="2023" name="Mol. Phylogenet. Evol.">
        <title>Genome-scale phylogeny and comparative genomics of the fungal order Sordariales.</title>
        <authorList>
            <person name="Hensen N."/>
            <person name="Bonometti L."/>
            <person name="Westerberg I."/>
            <person name="Brannstrom I.O."/>
            <person name="Guillou S."/>
            <person name="Cros-Aarteil S."/>
            <person name="Calhoun S."/>
            <person name="Haridas S."/>
            <person name="Kuo A."/>
            <person name="Mondo S."/>
            <person name="Pangilinan J."/>
            <person name="Riley R."/>
            <person name="LaButti K."/>
            <person name="Andreopoulos B."/>
            <person name="Lipzen A."/>
            <person name="Chen C."/>
            <person name="Yan M."/>
            <person name="Daum C."/>
            <person name="Ng V."/>
            <person name="Clum A."/>
            <person name="Steindorff A."/>
            <person name="Ohm R.A."/>
            <person name="Martin F."/>
            <person name="Silar P."/>
            <person name="Natvig D.O."/>
            <person name="Lalanne C."/>
            <person name="Gautier V."/>
            <person name="Ament-Velasquez S.L."/>
            <person name="Kruys A."/>
            <person name="Hutchinson M.I."/>
            <person name="Powell A.J."/>
            <person name="Barry K."/>
            <person name="Miller A.N."/>
            <person name="Grigoriev I.V."/>
            <person name="Debuchy R."/>
            <person name="Gladieux P."/>
            <person name="Hiltunen Thoren M."/>
            <person name="Johannesson H."/>
        </authorList>
    </citation>
    <scope>NUCLEOTIDE SEQUENCE</scope>
    <source>
        <strain evidence="12">CBS 118394</strain>
    </source>
</reference>
<dbReference type="PANTHER" id="PTHR24269:SF16">
    <property type="entry name" value="PROTEIN SLG1"/>
    <property type="match status" value="1"/>
</dbReference>
<dbReference type="CDD" id="cd00035">
    <property type="entry name" value="ChtBD1"/>
    <property type="match status" value="1"/>
</dbReference>
<evidence type="ECO:0000256" key="7">
    <source>
        <dbReference type="ARBA" id="ARBA00023180"/>
    </source>
</evidence>
<organism evidence="12 13">
    <name type="scientific">Apodospora peruviana</name>
    <dbReference type="NCBI Taxonomy" id="516989"/>
    <lineage>
        <taxon>Eukaryota</taxon>
        <taxon>Fungi</taxon>
        <taxon>Dikarya</taxon>
        <taxon>Ascomycota</taxon>
        <taxon>Pezizomycotina</taxon>
        <taxon>Sordariomycetes</taxon>
        <taxon>Sordariomycetidae</taxon>
        <taxon>Sordariales</taxon>
        <taxon>Lasiosphaeriaceae</taxon>
        <taxon>Apodospora</taxon>
    </lineage>
</organism>
<feature type="domain" description="WSC" evidence="10">
    <location>
        <begin position="288"/>
        <end position="380"/>
    </location>
</feature>
<dbReference type="SUPFAM" id="SSF54106">
    <property type="entry name" value="LysM domain"/>
    <property type="match status" value="1"/>
</dbReference>
<keyword evidence="7" id="KW-0325">Glycoprotein</keyword>
<feature type="domain" description="Chitin-binding type-1" evidence="9">
    <location>
        <begin position="900"/>
        <end position="943"/>
    </location>
</feature>
<evidence type="ECO:0000259" key="11">
    <source>
        <dbReference type="PROSITE" id="PS51782"/>
    </source>
</evidence>
<evidence type="ECO:0000313" key="12">
    <source>
        <dbReference type="EMBL" id="KAK3325106.1"/>
    </source>
</evidence>
<dbReference type="Pfam" id="PF01822">
    <property type="entry name" value="WSC"/>
    <property type="match status" value="3"/>
</dbReference>
<evidence type="ECO:0000259" key="10">
    <source>
        <dbReference type="PROSITE" id="PS51212"/>
    </source>
</evidence>
<evidence type="ECO:0000256" key="3">
    <source>
        <dbReference type="ARBA" id="ARBA00022692"/>
    </source>
</evidence>
<dbReference type="Pfam" id="PF01476">
    <property type="entry name" value="LysM"/>
    <property type="match status" value="1"/>
</dbReference>
<dbReference type="GO" id="GO:0005886">
    <property type="term" value="C:plasma membrane"/>
    <property type="evidence" value="ECO:0007669"/>
    <property type="project" value="TreeGrafter"/>
</dbReference>
<keyword evidence="13" id="KW-1185">Reference proteome</keyword>
<feature type="disulfide bond" evidence="8">
    <location>
        <begin position="917"/>
        <end position="931"/>
    </location>
</feature>
<dbReference type="PROSITE" id="PS51212">
    <property type="entry name" value="WSC"/>
    <property type="match status" value="3"/>
</dbReference>
<comment type="subcellular location">
    <subcellularLocation>
        <location evidence="1">Membrane</location>
        <topology evidence="1">Single-pass membrane protein</topology>
    </subcellularLocation>
</comment>
<dbReference type="InterPro" id="IPR002889">
    <property type="entry name" value="WSC_carb-bd"/>
</dbReference>
<dbReference type="CDD" id="cd00118">
    <property type="entry name" value="LysM"/>
    <property type="match status" value="1"/>
</dbReference>
<evidence type="ECO:0000256" key="8">
    <source>
        <dbReference type="PROSITE-ProRule" id="PRU00261"/>
    </source>
</evidence>
<name>A0AAE0IHC0_9PEZI</name>
<dbReference type="InterPro" id="IPR051836">
    <property type="entry name" value="Kremen_rcpt"/>
</dbReference>
<feature type="domain" description="WSC" evidence="10">
    <location>
        <begin position="517"/>
        <end position="610"/>
    </location>
</feature>
<keyword evidence="4" id="KW-0732">Signal</keyword>
<evidence type="ECO:0000313" key="13">
    <source>
        <dbReference type="Proteomes" id="UP001283341"/>
    </source>
</evidence>
<dbReference type="InterPro" id="IPR001002">
    <property type="entry name" value="Chitin-bd_1"/>
</dbReference>
<keyword evidence="3" id="KW-0812">Transmembrane</keyword>
<dbReference type="PROSITE" id="PS51782">
    <property type="entry name" value="LYSM"/>
    <property type="match status" value="1"/>
</dbReference>
<accession>A0AAE0IHC0</accession>
<sequence length="998" mass="104448">MLLDKSPKMRPKDWLLIVVLACGRAALAAQQDFIMWPWMSPETMSISLDVDSSCLNAINASLSGCPQGHLTNAAHYHLYTWTSNNLTALCTSGCASALGGWEQNVKQQCMGQKVIMDGHWIKAETLVHIYKNGHDLACLKSNTGSWCVIEKEQWQGQEPAQYDDDYCIYDDPELDMPECADPDFNPSVVPASLNSVTNLYSSDLICSDCFLKYFHGRLESPFLAEGDHTNSLLDQWADLQSFCTTTMPATTASRTLYVGPATAAPTVLAFMKRRKAKRELTPNVQIPGYAHLGCYTDAQARTLPDSNQAFTDLTVEKCETTCSGQGFAMFGVENGNECWCSDAVTNGGAPQAASNCATSCNGDASELCGGGWAIDIYSSTTAASVPSGTPTPTVKPVAGWAHVGCYTDAEDRTLPDKSTTDPGSMTSQECATFCAADGYAFAGVEYGQECWCGSALNSAATVSTGCDHICDGDASARCGGGWNLDVYSKLPVTTPTLTTSSPPPGDPTPAPGAAVYGWTYQGCFSDQVEDRTLDGVTREHPNMTITQCSILCEDEGEELFGVEYGTQCYCGSELFAGAQALPSTSCNMPCGAKPSERCGGVWAIDVFKSNVAVARSAVIAAGLSQTGTATAPPTATTTCAGQMVDTADANGMPYGCNKLAEMYNVASGDAQAATGDLLCDVDTQICLPPACNTGFLAETGTCASALASLVNTTGTSDNATMMAQFQTWNPNMIGTCDQLMGNQHLCVSPHGGFVALPSPVYNPTGASGTYYTTATPPGPTPTGTSPECGLYYEVRAQDTCQVIALRYGITLDAFLQLNPELLADCTNLWLGYSYCVYPVAPAPTSTDGTCGPGSDRNAVCPGSGFGDCCSNDGTCGSGTDFCAPQNCQSGGCESGQLTPDGSCGPDHNYYVCTAGDCCSIYGFCGNGSDFCGPGNCASGNCDPNVGGISVDGSCGPLFAGDKTCTGSQFGVCCSSSGYCGSTDDYCKGENCHSGACHE</sequence>
<dbReference type="Pfam" id="PF00187">
    <property type="entry name" value="Chitin_bind_1"/>
    <property type="match status" value="1"/>
</dbReference>
<feature type="disulfide bond" evidence="8">
    <location>
        <begin position="972"/>
        <end position="986"/>
    </location>
</feature>
<feature type="domain" description="Chitin-binding type-1" evidence="9">
    <location>
        <begin position="847"/>
        <end position="894"/>
    </location>
</feature>
<dbReference type="SMART" id="SM00270">
    <property type="entry name" value="ChtBD1"/>
    <property type="match status" value="3"/>
</dbReference>
<feature type="disulfide bond" evidence="8">
    <location>
        <begin position="912"/>
        <end position="924"/>
    </location>
</feature>
<keyword evidence="8" id="KW-1015">Disulfide bond</keyword>
<reference evidence="12" key="2">
    <citation type="submission" date="2023-06" db="EMBL/GenBank/DDBJ databases">
        <authorList>
            <consortium name="Lawrence Berkeley National Laboratory"/>
            <person name="Haridas S."/>
            <person name="Hensen N."/>
            <person name="Bonometti L."/>
            <person name="Westerberg I."/>
            <person name="Brannstrom I.O."/>
            <person name="Guillou S."/>
            <person name="Cros-Aarteil S."/>
            <person name="Calhoun S."/>
            <person name="Kuo A."/>
            <person name="Mondo S."/>
            <person name="Pangilinan J."/>
            <person name="Riley R."/>
            <person name="Labutti K."/>
            <person name="Andreopoulos B."/>
            <person name="Lipzen A."/>
            <person name="Chen C."/>
            <person name="Yanf M."/>
            <person name="Daum C."/>
            <person name="Ng V."/>
            <person name="Clum A."/>
            <person name="Steindorff A."/>
            <person name="Ohm R."/>
            <person name="Martin F."/>
            <person name="Silar P."/>
            <person name="Natvig D."/>
            <person name="Lalanne C."/>
            <person name="Gautier V."/>
            <person name="Ament-Velasquez S.L."/>
            <person name="Kruys A."/>
            <person name="Hutchinson M.I."/>
            <person name="Powell A.J."/>
            <person name="Barry K."/>
            <person name="Miller A.N."/>
            <person name="Grigoriev I.V."/>
            <person name="Debuchy R."/>
            <person name="Gladieux P."/>
            <person name="Thoren M.H."/>
            <person name="Johannesson H."/>
        </authorList>
    </citation>
    <scope>NUCLEOTIDE SEQUENCE</scope>
    <source>
        <strain evidence="12">CBS 118394</strain>
    </source>
</reference>
<dbReference type="InterPro" id="IPR018371">
    <property type="entry name" value="Chitin-binding_1_CS"/>
</dbReference>
<dbReference type="PROSITE" id="PS00026">
    <property type="entry name" value="CHIT_BIND_I_1"/>
    <property type="match status" value="1"/>
</dbReference>
<proteinExistence type="predicted"/>
<dbReference type="Gene3D" id="3.10.350.10">
    <property type="entry name" value="LysM domain"/>
    <property type="match status" value="1"/>
</dbReference>
<evidence type="ECO:0000256" key="5">
    <source>
        <dbReference type="ARBA" id="ARBA00022989"/>
    </source>
</evidence>
<dbReference type="InterPro" id="IPR036861">
    <property type="entry name" value="Endochitinase-like_sf"/>
</dbReference>
<evidence type="ECO:0000256" key="1">
    <source>
        <dbReference type="ARBA" id="ARBA00004167"/>
    </source>
</evidence>
<keyword evidence="6" id="KW-0472">Membrane</keyword>
<dbReference type="AlphaFoldDB" id="A0AAE0IHC0"/>
<dbReference type="PROSITE" id="PS50941">
    <property type="entry name" value="CHIT_BIND_I_2"/>
    <property type="match status" value="3"/>
</dbReference>
<dbReference type="InterPro" id="IPR018392">
    <property type="entry name" value="LysM"/>
</dbReference>
<dbReference type="Gene3D" id="3.30.60.10">
    <property type="entry name" value="Endochitinase-like"/>
    <property type="match status" value="3"/>
</dbReference>
<evidence type="ECO:0000256" key="2">
    <source>
        <dbReference type="ARBA" id="ARBA00022669"/>
    </source>
</evidence>
<dbReference type="Proteomes" id="UP001283341">
    <property type="component" value="Unassembled WGS sequence"/>
</dbReference>
<gene>
    <name evidence="12" type="ORF">B0H66DRAFT_491789</name>
</gene>